<dbReference type="Proteomes" id="UP000326961">
    <property type="component" value="Chromosome"/>
</dbReference>
<dbReference type="SUPFAM" id="SSF55073">
    <property type="entry name" value="Nucleotide cyclase"/>
    <property type="match status" value="1"/>
</dbReference>
<organism evidence="4 5">
    <name type="scientific">Paraclostridium bifermentans</name>
    <name type="common">Clostridium bifermentans</name>
    <dbReference type="NCBI Taxonomy" id="1490"/>
    <lineage>
        <taxon>Bacteria</taxon>
        <taxon>Bacillati</taxon>
        <taxon>Bacillota</taxon>
        <taxon>Clostridia</taxon>
        <taxon>Peptostreptococcales</taxon>
        <taxon>Peptostreptococcaceae</taxon>
        <taxon>Paraclostridium</taxon>
    </lineage>
</organism>
<evidence type="ECO:0000259" key="2">
    <source>
        <dbReference type="PROSITE" id="PS50887"/>
    </source>
</evidence>
<dbReference type="AlphaFoldDB" id="A0A5P3XH66"/>
<feature type="domain" description="GGDEF" evidence="2">
    <location>
        <begin position="398"/>
        <end position="532"/>
    </location>
</feature>
<evidence type="ECO:0000313" key="4">
    <source>
        <dbReference type="EMBL" id="QEZ69625.1"/>
    </source>
</evidence>
<sequence>MNFKIKKNYVTVFAFALILLIFILKLNNLNNFKQEEKIKIQHANALIQDGDYDVAEKKLEQIEKNKKIFNRLDKSDKFNLYNYLGIINTFQGETVSAILMYEKAEKYVSKENKYKVEINSSIAYRHMGEYIKSAESLIKIINSFNENKTENARIKTYALLNLAEIYFQVGSMDEYSLILSKIEPFIDYLPKSHKDDLLIMYYSDLIIKELNKKDFSKIDFYFKKIDKLEKGNKTVQYTESKMLKTRAYALYFKKTRDIDKTIEYFEKLEEYGKKEGDIYICQFSINERIGIYKKSKNHDEYDKLIQKFYKNELYMSKINNEQYEFHLNNKIKEEEDISIMKKTSTLIIISNLFLIGIIILVYKKMKKSRYESMKDPLCNVYNRRYLELYKKNVKIKDVPISVFMIDVDYFKLYNDNYGHQRGDEVLKSISEVLKSSCRKSNMIFRYGGEEFCIVLKNTVKKESMFFAERILKNISDKKIKHENSKVSNYISLSIGISTIYSNKDIRNAINLADKALYISKENGRGKCTHIEDI</sequence>
<protein>
    <submittedName>
        <fullName evidence="4">GGDEF domain-containing protein</fullName>
    </submittedName>
</protein>
<dbReference type="CDD" id="cd01949">
    <property type="entry name" value="GGDEF"/>
    <property type="match status" value="1"/>
</dbReference>
<dbReference type="EMBL" id="CP032452">
    <property type="protein sequence ID" value="QEZ69625.1"/>
    <property type="molecule type" value="Genomic_DNA"/>
</dbReference>
<keyword evidence="1" id="KW-0472">Membrane</keyword>
<accession>A0A5P3XH66</accession>
<dbReference type="Pfam" id="PF00990">
    <property type="entry name" value="GGDEF"/>
    <property type="match status" value="1"/>
</dbReference>
<dbReference type="GO" id="GO:1902201">
    <property type="term" value="P:negative regulation of bacterial-type flagellum-dependent cell motility"/>
    <property type="evidence" value="ECO:0007669"/>
    <property type="project" value="TreeGrafter"/>
</dbReference>
<dbReference type="InterPro" id="IPR050469">
    <property type="entry name" value="Diguanylate_Cyclase"/>
</dbReference>
<evidence type="ECO:0000313" key="3">
    <source>
        <dbReference type="EMBL" id="QEZ69499.1"/>
    </source>
</evidence>
<dbReference type="RefSeq" id="WP_150886845.1">
    <property type="nucleotide sequence ID" value="NZ_CP032452.1"/>
</dbReference>
<dbReference type="GO" id="GO:0052621">
    <property type="term" value="F:diguanylate cyclase activity"/>
    <property type="evidence" value="ECO:0007669"/>
    <property type="project" value="TreeGrafter"/>
</dbReference>
<name>A0A5P3XH66_PARBF</name>
<keyword evidence="1" id="KW-1133">Transmembrane helix</keyword>
<dbReference type="InterPro" id="IPR029787">
    <property type="entry name" value="Nucleotide_cyclase"/>
</dbReference>
<dbReference type="PANTHER" id="PTHR45138">
    <property type="entry name" value="REGULATORY COMPONENTS OF SENSORY TRANSDUCTION SYSTEM"/>
    <property type="match status" value="1"/>
</dbReference>
<dbReference type="FunFam" id="3.30.70.270:FF:000001">
    <property type="entry name" value="Diguanylate cyclase domain protein"/>
    <property type="match status" value="1"/>
</dbReference>
<gene>
    <name evidence="3" type="ORF">D4A35_11615</name>
    <name evidence="4" type="ORF">D4A35_12310</name>
</gene>
<dbReference type="PROSITE" id="PS50887">
    <property type="entry name" value="GGDEF"/>
    <property type="match status" value="1"/>
</dbReference>
<dbReference type="SUPFAM" id="SSF48452">
    <property type="entry name" value="TPR-like"/>
    <property type="match status" value="1"/>
</dbReference>
<reference evidence="4 5" key="1">
    <citation type="submission" date="2018-09" db="EMBL/GenBank/DDBJ databases">
        <title>A clostridial neurotoxin that targets Anopheles mosquitoes.</title>
        <authorList>
            <person name="Contreras E."/>
            <person name="Masuyer G."/>
            <person name="Qureshi N."/>
            <person name="Chawla S."/>
            <person name="Lim H.L."/>
            <person name="Chen J."/>
            <person name="Stenmark P."/>
            <person name="Gill S."/>
        </authorList>
    </citation>
    <scope>NUCLEOTIDE SEQUENCE [LARGE SCALE GENOMIC DNA]</scope>
    <source>
        <strain evidence="4 5">Cbm</strain>
    </source>
</reference>
<dbReference type="GO" id="GO:0005886">
    <property type="term" value="C:plasma membrane"/>
    <property type="evidence" value="ECO:0007669"/>
    <property type="project" value="TreeGrafter"/>
</dbReference>
<evidence type="ECO:0000313" key="5">
    <source>
        <dbReference type="Proteomes" id="UP000326961"/>
    </source>
</evidence>
<keyword evidence="1" id="KW-0812">Transmembrane</keyword>
<dbReference type="PANTHER" id="PTHR45138:SF9">
    <property type="entry name" value="DIGUANYLATE CYCLASE DGCM-RELATED"/>
    <property type="match status" value="1"/>
</dbReference>
<dbReference type="InterPro" id="IPR011990">
    <property type="entry name" value="TPR-like_helical_dom_sf"/>
</dbReference>
<dbReference type="SMART" id="SM00267">
    <property type="entry name" value="GGDEF"/>
    <property type="match status" value="1"/>
</dbReference>
<dbReference type="NCBIfam" id="TIGR00254">
    <property type="entry name" value="GGDEF"/>
    <property type="match status" value="1"/>
</dbReference>
<feature type="transmembrane region" description="Helical" evidence="1">
    <location>
        <begin position="344"/>
        <end position="362"/>
    </location>
</feature>
<dbReference type="InterPro" id="IPR043128">
    <property type="entry name" value="Rev_trsase/Diguanyl_cyclase"/>
</dbReference>
<proteinExistence type="predicted"/>
<dbReference type="Gene3D" id="1.25.40.10">
    <property type="entry name" value="Tetratricopeptide repeat domain"/>
    <property type="match status" value="1"/>
</dbReference>
<dbReference type="Gene3D" id="3.30.70.270">
    <property type="match status" value="1"/>
</dbReference>
<dbReference type="GO" id="GO:0043709">
    <property type="term" value="P:cell adhesion involved in single-species biofilm formation"/>
    <property type="evidence" value="ECO:0007669"/>
    <property type="project" value="TreeGrafter"/>
</dbReference>
<dbReference type="InterPro" id="IPR000160">
    <property type="entry name" value="GGDEF_dom"/>
</dbReference>
<evidence type="ECO:0000256" key="1">
    <source>
        <dbReference type="SAM" id="Phobius"/>
    </source>
</evidence>
<dbReference type="EMBL" id="CP032452">
    <property type="protein sequence ID" value="QEZ69499.1"/>
    <property type="molecule type" value="Genomic_DNA"/>
</dbReference>